<organism evidence="2 3">
    <name type="scientific">Candidatus Magnetoglobus multicellularis str. Araruama</name>
    <dbReference type="NCBI Taxonomy" id="890399"/>
    <lineage>
        <taxon>Bacteria</taxon>
        <taxon>Pseudomonadati</taxon>
        <taxon>Thermodesulfobacteriota</taxon>
        <taxon>Desulfobacteria</taxon>
        <taxon>Desulfobacterales</taxon>
        <taxon>Desulfobacteraceae</taxon>
        <taxon>Candidatus Magnetoglobus</taxon>
    </lineage>
</organism>
<name>A0A1V1NU40_9BACT</name>
<feature type="non-terminal residue" evidence="2">
    <location>
        <position position="1"/>
    </location>
</feature>
<dbReference type="Proteomes" id="UP000189670">
    <property type="component" value="Unassembled WGS sequence"/>
</dbReference>
<evidence type="ECO:0000313" key="3">
    <source>
        <dbReference type="Proteomes" id="UP000189670"/>
    </source>
</evidence>
<protein>
    <submittedName>
        <fullName evidence="2">Uncharacterized protein</fullName>
    </submittedName>
</protein>
<feature type="non-terminal residue" evidence="2">
    <location>
        <position position="457"/>
    </location>
</feature>
<accession>A0A1V1NU40</accession>
<gene>
    <name evidence="2" type="ORF">OMM_13237</name>
</gene>
<feature type="compositionally biased region" description="Polar residues" evidence="1">
    <location>
        <begin position="435"/>
        <end position="457"/>
    </location>
</feature>
<sequence>EIDLKASQVNQLEGKIAANQLQLNTLYGAGTETNYLETQVKQLDVVNQYSGGIYISNTGQLILKNLNYDNRAIDNMGGGRILTDDALIIQSEIQQSNDFIMKSQKDLTIDANVINIGGNTIELVSDAALIQQSGIMLNDGGKISLKGKSIRQQSGELLTGTLDMIASDAIDLTKGLNDVDILKASAASMNYKDRDDLQIQDLHTSNELHLTAASISDHADDQLVDMTSDSSQISLETTGNITGIDLADGSKVNVQSTGDIELFGIGQLNVAHIQAKEQTIDISSSGDLLLGVLEAKAILLTSMGDIQAQGNEINVIADTIKLDANGAITGTSGAINLAGAKVWATTTESDINLHGMGEITLLDIQTEKDVIITADNRITANIIDAQNIQLSTSDMVEANQMTADNRIVIQSEGIMSSSQSSMITSQSLVLKSETGIGTSGNPLNTSVEQLDAENTTS</sequence>
<dbReference type="AlphaFoldDB" id="A0A1V1NU40"/>
<comment type="caution">
    <text evidence="2">The sequence shown here is derived from an EMBL/GenBank/DDBJ whole genome shotgun (WGS) entry which is preliminary data.</text>
</comment>
<feature type="region of interest" description="Disordered" evidence="1">
    <location>
        <begin position="434"/>
        <end position="457"/>
    </location>
</feature>
<dbReference type="EMBL" id="ATBP01002224">
    <property type="protein sequence ID" value="ETR66112.1"/>
    <property type="molecule type" value="Genomic_DNA"/>
</dbReference>
<reference evidence="3" key="1">
    <citation type="submission" date="2012-11" db="EMBL/GenBank/DDBJ databases">
        <authorList>
            <person name="Lucero-Rivera Y.E."/>
            <person name="Tovar-Ramirez D."/>
        </authorList>
    </citation>
    <scope>NUCLEOTIDE SEQUENCE [LARGE SCALE GENOMIC DNA]</scope>
    <source>
        <strain evidence="3">Araruama</strain>
    </source>
</reference>
<evidence type="ECO:0000256" key="1">
    <source>
        <dbReference type="SAM" id="MobiDB-lite"/>
    </source>
</evidence>
<proteinExistence type="predicted"/>
<evidence type="ECO:0000313" key="2">
    <source>
        <dbReference type="EMBL" id="ETR66112.1"/>
    </source>
</evidence>